<dbReference type="PANTHER" id="PTHR46546">
    <property type="entry name" value="SHEWANELLA-LIKE PROTEIN PHOSPHATASE 1"/>
    <property type="match status" value="1"/>
</dbReference>
<dbReference type="InterPro" id="IPR004843">
    <property type="entry name" value="Calcineurin-like_PHP"/>
</dbReference>
<gene>
    <name evidence="3" type="ORF">EG028_06690</name>
</gene>
<feature type="chain" id="PRO_5018120651" description="Calcineurin-like phosphoesterase domain-containing protein" evidence="1">
    <location>
        <begin position="23"/>
        <end position="834"/>
    </location>
</feature>
<name>A0A3N4MIG4_9BACT</name>
<evidence type="ECO:0000313" key="3">
    <source>
        <dbReference type="EMBL" id="RPD41846.1"/>
    </source>
</evidence>
<proteinExistence type="predicted"/>
<accession>A0A3N4MIG4</accession>
<dbReference type="SUPFAM" id="SSF56300">
    <property type="entry name" value="Metallo-dependent phosphatases"/>
    <property type="match status" value="1"/>
</dbReference>
<evidence type="ECO:0000256" key="1">
    <source>
        <dbReference type="SAM" id="SignalP"/>
    </source>
</evidence>
<dbReference type="GO" id="GO:0016787">
    <property type="term" value="F:hydrolase activity"/>
    <property type="evidence" value="ECO:0007669"/>
    <property type="project" value="InterPro"/>
</dbReference>
<feature type="domain" description="Calcineurin-like phosphoesterase" evidence="2">
    <location>
        <begin position="569"/>
        <end position="788"/>
    </location>
</feature>
<organism evidence="3 4">
    <name type="scientific">Chitinophaga barathri</name>
    <dbReference type="NCBI Taxonomy" id="1647451"/>
    <lineage>
        <taxon>Bacteria</taxon>
        <taxon>Pseudomonadati</taxon>
        <taxon>Bacteroidota</taxon>
        <taxon>Chitinophagia</taxon>
        <taxon>Chitinophagales</taxon>
        <taxon>Chitinophagaceae</taxon>
        <taxon>Chitinophaga</taxon>
    </lineage>
</organism>
<dbReference type="Pfam" id="PF00149">
    <property type="entry name" value="Metallophos"/>
    <property type="match status" value="1"/>
</dbReference>
<evidence type="ECO:0000259" key="2">
    <source>
        <dbReference type="Pfam" id="PF00149"/>
    </source>
</evidence>
<protein>
    <recommendedName>
        <fullName evidence="2">Calcineurin-like phosphoesterase domain-containing protein</fullName>
    </recommendedName>
</protein>
<sequence>MTKMKIPKLLICLLIVSQELLASETAPAKILVKLEALATSNDDTLSIQYYDPFNYNMFPGPTGRTEYYDLPAKRDIEISATSAIVVVINQKKGNQTRHMFLLPGNNITLQLNQNKIDVSGDGSQTYDFLYKDLYPKFNQLHPPGTAGSAAPTDLKDFTAWNTYLDKKSEILHHTLTEYSTLYPSPIWNIIKATFLSSIENTRQGKFYLICVDKKKYRLDQSDIRNLYDSLIHNNNLKWLLSQTEEMPIPEQYYRFLVLKQHVLYDVNDPENMRIFANPKNKYLNYFQLIEANTQGRFKDQLLTYLLLSRVAKGGNTPLANELAESVYPKLDHDGYKQVIKQGLSAYALAASNSGEFWDFLILDKDGNRVSDFKNKVIILHLNKRGNINQNIFFQSAYKKFSNNPNILFAIVSGENEKASTKQQKTIIEHPNNKVHRWYAPHSNDYLDFNLLNLGPDNVQTLVLCPTVNYHISIYHPYIRKKLRISDTDSARLDYIEKQVTKTDGPFVYYSGDTCFVHNIRNTTPFTDTIYDKHVSEQNVYTDSQGSHFKVSIMGKAQPTPSIYPQPEKMLVLSDLEGNYKTLREFLLNHHVIDKNYNWTFGKAHLVIAGDIFDRGTQVTACLWLIYSLEEKAKAAGGFVHFILGNHEVMNLTGKLSYVHKDYFQFATMLGRSYEDLLGLNSVLGQWLRSKNIIEVIGENLVTHGGISPQVNRLKLPIKKINDLHFSYLNKATMNTKDSIILQTIINSKVSPYWYREYYTTGNTFNPKVIDTTLQTYKVSRIITGHTIVPDVISYYGGKVINTDTHHASGDSEGLMIENGLLYRVMLNGNKELLP</sequence>
<dbReference type="InterPro" id="IPR029052">
    <property type="entry name" value="Metallo-depent_PP-like"/>
</dbReference>
<dbReference type="EMBL" id="RMBX01000003">
    <property type="protein sequence ID" value="RPD41846.1"/>
    <property type="molecule type" value="Genomic_DNA"/>
</dbReference>
<reference evidence="4" key="1">
    <citation type="submission" date="2018-11" db="EMBL/GenBank/DDBJ databases">
        <title>Chitinophaga lutea sp.nov., isolate from arsenic contaminated soil.</title>
        <authorList>
            <person name="Zong Y."/>
        </authorList>
    </citation>
    <scope>NUCLEOTIDE SEQUENCE [LARGE SCALE GENOMIC DNA]</scope>
    <source>
        <strain evidence="4">YLT18</strain>
    </source>
</reference>
<comment type="caution">
    <text evidence="3">The sequence shown here is derived from an EMBL/GenBank/DDBJ whole genome shotgun (WGS) entry which is preliminary data.</text>
</comment>
<dbReference type="OrthoDB" id="983020at2"/>
<dbReference type="Proteomes" id="UP000279089">
    <property type="component" value="Unassembled WGS sequence"/>
</dbReference>
<dbReference type="AlphaFoldDB" id="A0A3N4MIG4"/>
<dbReference type="Gene3D" id="3.60.21.10">
    <property type="match status" value="1"/>
</dbReference>
<dbReference type="PANTHER" id="PTHR46546:SF4">
    <property type="entry name" value="SHEWANELLA-LIKE PROTEIN PHOSPHATASE 1"/>
    <property type="match status" value="1"/>
</dbReference>
<keyword evidence="1" id="KW-0732">Signal</keyword>
<feature type="signal peptide" evidence="1">
    <location>
        <begin position="1"/>
        <end position="22"/>
    </location>
</feature>
<dbReference type="RefSeq" id="WP_120514783.1">
    <property type="nucleotide sequence ID" value="NZ_QXZY01000002.1"/>
</dbReference>
<keyword evidence="4" id="KW-1185">Reference proteome</keyword>
<evidence type="ECO:0000313" key="4">
    <source>
        <dbReference type="Proteomes" id="UP000279089"/>
    </source>
</evidence>